<accession>A0ABQ5A0J9</accession>
<proteinExistence type="predicted"/>
<comment type="caution">
    <text evidence="2">The sequence shown here is derived from an EMBL/GenBank/DDBJ whole genome shotgun (WGS) entry which is preliminary data.</text>
</comment>
<dbReference type="EMBL" id="BQNB010011837">
    <property type="protein sequence ID" value="GJS95795.1"/>
    <property type="molecule type" value="Genomic_DNA"/>
</dbReference>
<sequence>MDPRTKQCETEVQKIRHLQEIANQLLDAFTDTKRVTKSHIPAGNASARVEIPNKQASDNIAQESKKRLKRGRPIGSKDKNPHKRKGSEKNSGHDESVHDETQDIKTSPEEEINDINKEINIMSVDDDPEQKSVVDCQSRPD</sequence>
<keyword evidence="3" id="KW-1185">Reference proteome</keyword>
<gene>
    <name evidence="2" type="ORF">Tco_0802763</name>
</gene>
<evidence type="ECO:0000256" key="1">
    <source>
        <dbReference type="SAM" id="MobiDB-lite"/>
    </source>
</evidence>
<organism evidence="2 3">
    <name type="scientific">Tanacetum coccineum</name>
    <dbReference type="NCBI Taxonomy" id="301880"/>
    <lineage>
        <taxon>Eukaryota</taxon>
        <taxon>Viridiplantae</taxon>
        <taxon>Streptophyta</taxon>
        <taxon>Embryophyta</taxon>
        <taxon>Tracheophyta</taxon>
        <taxon>Spermatophyta</taxon>
        <taxon>Magnoliopsida</taxon>
        <taxon>eudicotyledons</taxon>
        <taxon>Gunneridae</taxon>
        <taxon>Pentapetalae</taxon>
        <taxon>asterids</taxon>
        <taxon>campanulids</taxon>
        <taxon>Asterales</taxon>
        <taxon>Asteraceae</taxon>
        <taxon>Asteroideae</taxon>
        <taxon>Anthemideae</taxon>
        <taxon>Anthemidinae</taxon>
        <taxon>Tanacetum</taxon>
    </lineage>
</organism>
<dbReference type="Proteomes" id="UP001151760">
    <property type="component" value="Unassembled WGS sequence"/>
</dbReference>
<reference evidence="2" key="2">
    <citation type="submission" date="2022-01" db="EMBL/GenBank/DDBJ databases">
        <authorList>
            <person name="Yamashiro T."/>
            <person name="Shiraishi A."/>
            <person name="Satake H."/>
            <person name="Nakayama K."/>
        </authorList>
    </citation>
    <scope>NUCLEOTIDE SEQUENCE</scope>
</reference>
<name>A0ABQ5A0J9_9ASTR</name>
<reference evidence="2" key="1">
    <citation type="journal article" date="2022" name="Int. J. Mol. Sci.">
        <title>Draft Genome of Tanacetum Coccineum: Genomic Comparison of Closely Related Tanacetum-Family Plants.</title>
        <authorList>
            <person name="Yamashiro T."/>
            <person name="Shiraishi A."/>
            <person name="Nakayama K."/>
            <person name="Satake H."/>
        </authorList>
    </citation>
    <scope>NUCLEOTIDE SEQUENCE</scope>
</reference>
<feature type="compositionally biased region" description="Basic and acidic residues" evidence="1">
    <location>
        <begin position="87"/>
        <end position="108"/>
    </location>
</feature>
<feature type="region of interest" description="Disordered" evidence="1">
    <location>
        <begin position="39"/>
        <end position="141"/>
    </location>
</feature>
<evidence type="ECO:0000313" key="3">
    <source>
        <dbReference type="Proteomes" id="UP001151760"/>
    </source>
</evidence>
<evidence type="ECO:0000313" key="2">
    <source>
        <dbReference type="EMBL" id="GJS95795.1"/>
    </source>
</evidence>
<protein>
    <submittedName>
        <fullName evidence="2">Uncharacterized protein</fullName>
    </submittedName>
</protein>